<name>A0A1L8MMP1_9STRE</name>
<comment type="caution">
    <text evidence="8">The sequence shown here is derived from an EMBL/GenBank/DDBJ whole genome shotgun (WGS) entry which is preliminary data.</text>
</comment>
<feature type="domain" description="PRD" evidence="7">
    <location>
        <begin position="294"/>
        <end position="401"/>
    </location>
</feature>
<dbReference type="Pfam" id="PF00359">
    <property type="entry name" value="PTS_EIIA_2"/>
    <property type="match status" value="1"/>
</dbReference>
<keyword evidence="4" id="KW-0010">Activator</keyword>
<dbReference type="EMBL" id="LZDD01000001">
    <property type="protein sequence ID" value="OJF72027.1"/>
    <property type="molecule type" value="Genomic_DNA"/>
</dbReference>
<dbReference type="InterPro" id="IPR011608">
    <property type="entry name" value="PRD"/>
</dbReference>
<dbReference type="InterPro" id="IPR036095">
    <property type="entry name" value="PTS_EIIB-like_sf"/>
</dbReference>
<dbReference type="OrthoDB" id="3239954at2"/>
<dbReference type="InterPro" id="IPR002178">
    <property type="entry name" value="PTS_EIIA_type-2_dom"/>
</dbReference>
<dbReference type="Gene3D" id="3.40.50.2300">
    <property type="match status" value="1"/>
</dbReference>
<dbReference type="Pfam" id="PF08279">
    <property type="entry name" value="HTH_11"/>
    <property type="match status" value="1"/>
</dbReference>
<dbReference type="Gene3D" id="1.10.10.10">
    <property type="entry name" value="Winged helix-like DNA-binding domain superfamily/Winged helix DNA-binding domain"/>
    <property type="match status" value="1"/>
</dbReference>
<organism evidence="8 9">
    <name type="scientific">Streptococcus bovimastitidis</name>
    <dbReference type="NCBI Taxonomy" id="1856638"/>
    <lineage>
        <taxon>Bacteria</taxon>
        <taxon>Bacillati</taxon>
        <taxon>Bacillota</taxon>
        <taxon>Bacilli</taxon>
        <taxon>Lactobacillales</taxon>
        <taxon>Streptococcaceae</taxon>
        <taxon>Streptococcus</taxon>
    </lineage>
</organism>
<keyword evidence="2" id="KW-0677">Repeat</keyword>
<evidence type="ECO:0000256" key="2">
    <source>
        <dbReference type="ARBA" id="ARBA00022737"/>
    </source>
</evidence>
<evidence type="ECO:0000313" key="8">
    <source>
        <dbReference type="EMBL" id="OJF72027.1"/>
    </source>
</evidence>
<keyword evidence="3" id="KW-0805">Transcription regulation</keyword>
<protein>
    <submittedName>
        <fullName evidence="8">Sugar transporter</fullName>
    </submittedName>
</protein>
<dbReference type="Proteomes" id="UP000182015">
    <property type="component" value="Unassembled WGS sequence"/>
</dbReference>
<evidence type="ECO:0000256" key="1">
    <source>
        <dbReference type="ARBA" id="ARBA00022679"/>
    </source>
</evidence>
<dbReference type="SUPFAM" id="SSF55804">
    <property type="entry name" value="Phoshotransferase/anion transport protein"/>
    <property type="match status" value="1"/>
</dbReference>
<dbReference type="CDD" id="cd05568">
    <property type="entry name" value="PTS_IIB_bgl_like"/>
    <property type="match status" value="1"/>
</dbReference>
<evidence type="ECO:0000313" key="9">
    <source>
        <dbReference type="Proteomes" id="UP000182015"/>
    </source>
</evidence>
<evidence type="ECO:0000256" key="5">
    <source>
        <dbReference type="ARBA" id="ARBA00023163"/>
    </source>
</evidence>
<sequence>MNNRQISLLRDLIAQDQFQTAAYYAKMFNVSTKTIYKDVQSLNLMLEDYQVAIEKRPHLGIQLDISENDGQKLLSYLKETGLQTSGEFKSSSDCRELELLQELAFGDCQIDILDFALDHFISEASVKRDLEKLVPLANDYGITFDKCQGKVILNGKESEIRKFLRQAISDRIKKRDEELSFQNLVKFFNKDDLIMIEEQLSLLSKRYHFEVSDVYKWYFILDACISNYRFRNGKLIDRINVSDFASVQDYEIYLLATEFLSAIYALPHDILPQNEILATLAALIAIGYISDDHFKDKIFEEAVTDLISEVSRLVNLDLNDDQHLKKMLLIHVQPMIYRLKNKVLISNQTTEVIKTQYSVLYNLVWLASKELSNRFLVHLNDAEVSFLTIHFEVAIERKLKPIKIYVICPHHLATSELIMVQLRKIISPLDSVQAIEINDLKKLTLAETDLVISSVDISDLKIPFIFVNSVITPQQLQMVQTQYANFSQGNNQMTTHLQNNDMIIQSMIERLLDNAIYLNKPFKTKKECIDYMVSLAHPDNQSNFGFKKSIIKREILGNTSVYTGIALPHANPEEVKKSQLIILTLDKPIKWGVNYVKVIMLIAIESAEVALYREALISIYAKIDSKDYIDTLWSSENKENLLCNLFKEVIY</sequence>
<dbReference type="InterPro" id="IPR007737">
    <property type="entry name" value="Mga_HTH"/>
</dbReference>
<evidence type="ECO:0000259" key="6">
    <source>
        <dbReference type="PROSITE" id="PS51094"/>
    </source>
</evidence>
<keyword evidence="1" id="KW-0808">Transferase</keyword>
<dbReference type="Pfam" id="PF05043">
    <property type="entry name" value="Mga"/>
    <property type="match status" value="1"/>
</dbReference>
<keyword evidence="9" id="KW-1185">Reference proteome</keyword>
<dbReference type="GO" id="GO:0006355">
    <property type="term" value="P:regulation of DNA-templated transcription"/>
    <property type="evidence" value="ECO:0007669"/>
    <property type="project" value="InterPro"/>
</dbReference>
<evidence type="ECO:0000259" key="7">
    <source>
        <dbReference type="PROSITE" id="PS51372"/>
    </source>
</evidence>
<keyword evidence="8" id="KW-0813">Transport</keyword>
<proteinExistence type="predicted"/>
<dbReference type="InterPro" id="IPR013196">
    <property type="entry name" value="HTH_11"/>
</dbReference>
<dbReference type="PROSITE" id="PS51094">
    <property type="entry name" value="PTS_EIIA_TYPE_2"/>
    <property type="match status" value="1"/>
</dbReference>
<dbReference type="GO" id="GO:0009401">
    <property type="term" value="P:phosphoenolpyruvate-dependent sugar phosphotransferase system"/>
    <property type="evidence" value="ECO:0007669"/>
    <property type="project" value="InterPro"/>
</dbReference>
<dbReference type="RefSeq" id="WP_071792664.1">
    <property type="nucleotide sequence ID" value="NZ_LZDD01000001.1"/>
</dbReference>
<dbReference type="STRING" id="1856638.A9Q68_00350"/>
<dbReference type="InterPro" id="IPR036388">
    <property type="entry name" value="WH-like_DNA-bd_sf"/>
</dbReference>
<evidence type="ECO:0000256" key="4">
    <source>
        <dbReference type="ARBA" id="ARBA00023159"/>
    </source>
</evidence>
<dbReference type="AlphaFoldDB" id="A0A1L8MMP1"/>
<keyword evidence="8" id="KW-0762">Sugar transport</keyword>
<dbReference type="SUPFAM" id="SSF52794">
    <property type="entry name" value="PTS system IIB component-like"/>
    <property type="match status" value="1"/>
</dbReference>
<dbReference type="PROSITE" id="PS51372">
    <property type="entry name" value="PRD_2"/>
    <property type="match status" value="1"/>
</dbReference>
<keyword evidence="5" id="KW-0804">Transcription</keyword>
<dbReference type="PANTHER" id="PTHR30185">
    <property type="entry name" value="CRYPTIC BETA-GLUCOSIDE BGL OPERON ANTITERMINATOR"/>
    <property type="match status" value="1"/>
</dbReference>
<feature type="domain" description="PTS EIIA type-2" evidence="6">
    <location>
        <begin position="509"/>
        <end position="649"/>
    </location>
</feature>
<dbReference type="Gene3D" id="3.40.930.10">
    <property type="entry name" value="Mannitol-specific EII, Chain A"/>
    <property type="match status" value="1"/>
</dbReference>
<dbReference type="SUPFAM" id="SSF63520">
    <property type="entry name" value="PTS-regulatory domain, PRD"/>
    <property type="match status" value="1"/>
</dbReference>
<dbReference type="PANTHER" id="PTHR30185:SF18">
    <property type="entry name" value="TRANSCRIPTIONAL REGULATOR MTLR"/>
    <property type="match status" value="1"/>
</dbReference>
<dbReference type="Pfam" id="PF00874">
    <property type="entry name" value="PRD"/>
    <property type="match status" value="1"/>
</dbReference>
<accession>A0A1L8MMP1</accession>
<gene>
    <name evidence="8" type="ORF">A9Q68_00350</name>
</gene>
<evidence type="ECO:0000256" key="3">
    <source>
        <dbReference type="ARBA" id="ARBA00023015"/>
    </source>
</evidence>
<dbReference type="InterPro" id="IPR016152">
    <property type="entry name" value="PTrfase/Anion_transptr"/>
</dbReference>
<dbReference type="InterPro" id="IPR050661">
    <property type="entry name" value="BglG_antiterminators"/>
</dbReference>
<dbReference type="Gene3D" id="1.10.1790.10">
    <property type="entry name" value="PRD domain"/>
    <property type="match status" value="1"/>
</dbReference>
<dbReference type="GO" id="GO:0008982">
    <property type="term" value="F:protein-N(PI)-phosphohistidine-sugar phosphotransferase activity"/>
    <property type="evidence" value="ECO:0007669"/>
    <property type="project" value="InterPro"/>
</dbReference>
<dbReference type="InterPro" id="IPR036634">
    <property type="entry name" value="PRD_sf"/>
</dbReference>
<reference evidence="9" key="1">
    <citation type="submission" date="2016-06" db="EMBL/GenBank/DDBJ databases">
        <authorList>
            <person name="de Vries S.P.W."/>
            <person name="Hadjirin N.F."/>
            <person name="Lay E.M."/>
            <person name="Zadoks R.N."/>
            <person name="Peacock S.J."/>
            <person name="Parkhill J."/>
            <person name="Grant A.J."/>
            <person name="Mcdougall S."/>
            <person name="Holmes M.A."/>
        </authorList>
    </citation>
    <scope>NUCLEOTIDE SEQUENCE [LARGE SCALE GENOMIC DNA]</scope>
    <source>
        <strain evidence="9">NZ1587</strain>
    </source>
</reference>